<dbReference type="EMBL" id="GBXM01015409">
    <property type="protein sequence ID" value="JAH93168.1"/>
    <property type="molecule type" value="Transcribed_RNA"/>
</dbReference>
<proteinExistence type="predicted"/>
<protein>
    <submittedName>
        <fullName evidence="1">Uncharacterized protein</fullName>
    </submittedName>
</protein>
<sequence length="48" mass="5594">MKSRQWHCSEQHVYATKSARIKYHQTIRLPQASCTHLITSRHLVSTAC</sequence>
<reference evidence="1" key="2">
    <citation type="journal article" date="2015" name="Fish Shellfish Immunol.">
        <title>Early steps in the European eel (Anguilla anguilla)-Vibrio vulnificus interaction in the gills: Role of the RtxA13 toxin.</title>
        <authorList>
            <person name="Callol A."/>
            <person name="Pajuelo D."/>
            <person name="Ebbesson L."/>
            <person name="Teles M."/>
            <person name="MacKenzie S."/>
            <person name="Amaro C."/>
        </authorList>
    </citation>
    <scope>NUCLEOTIDE SEQUENCE</scope>
</reference>
<dbReference type="AlphaFoldDB" id="A0A0E9WUI4"/>
<reference evidence="1" key="1">
    <citation type="submission" date="2014-11" db="EMBL/GenBank/DDBJ databases">
        <authorList>
            <person name="Amaro Gonzalez C."/>
        </authorList>
    </citation>
    <scope>NUCLEOTIDE SEQUENCE</scope>
</reference>
<name>A0A0E9WUI4_ANGAN</name>
<evidence type="ECO:0000313" key="1">
    <source>
        <dbReference type="EMBL" id="JAH93168.1"/>
    </source>
</evidence>
<accession>A0A0E9WUI4</accession>
<organism evidence="1">
    <name type="scientific">Anguilla anguilla</name>
    <name type="common">European freshwater eel</name>
    <name type="synonym">Muraena anguilla</name>
    <dbReference type="NCBI Taxonomy" id="7936"/>
    <lineage>
        <taxon>Eukaryota</taxon>
        <taxon>Metazoa</taxon>
        <taxon>Chordata</taxon>
        <taxon>Craniata</taxon>
        <taxon>Vertebrata</taxon>
        <taxon>Euteleostomi</taxon>
        <taxon>Actinopterygii</taxon>
        <taxon>Neopterygii</taxon>
        <taxon>Teleostei</taxon>
        <taxon>Anguilliformes</taxon>
        <taxon>Anguillidae</taxon>
        <taxon>Anguilla</taxon>
    </lineage>
</organism>